<dbReference type="PANTHER" id="PTHR31170:SF25">
    <property type="entry name" value="BNAA09G04570D PROTEIN"/>
    <property type="match status" value="1"/>
</dbReference>
<dbReference type="AlphaFoldDB" id="A0AAV1B2R6"/>
<dbReference type="EMBL" id="OX451741">
    <property type="protein sequence ID" value="CAI8616856.1"/>
    <property type="molecule type" value="Genomic_DNA"/>
</dbReference>
<name>A0AAV1B2R6_VICFA</name>
<evidence type="ECO:0000313" key="2">
    <source>
        <dbReference type="Proteomes" id="UP001157006"/>
    </source>
</evidence>
<dbReference type="PANTHER" id="PTHR31170">
    <property type="entry name" value="BNAC04G53230D PROTEIN"/>
    <property type="match status" value="1"/>
</dbReference>
<gene>
    <name evidence="1" type="ORF">VFH_VI048560</name>
</gene>
<sequence length="450" mass="51807">MNMSPDDVLEYRLAEMKSSTERTEYSRCKIQMVANDLRYRNDFTSYYLPRVLSLGPIHHGNPKLQIGEEYKLIWAQKFLDKSSQDPKRLYKKITDKLETIKKLFDDNVLSSDHFPDNVLTSNTLLSFRSLDEKLTWMLLVDACSLLYIIDIENVIGMEERTMKLVSRDVLLLENQLPFMLLEMFGASGEGNWIESLRMFLGYNHVGGYRFKESTMSTDAIVNEWVKVLEERNDEKPTHLLDLLRISLLPFSSVDQVKRGKSISNSVVRYMNIQELKSNGIKIKSNKRCRLTEVSLSHGWLNGELMLPEIVLDDVTVSIFLNLLAYEMCPDFKNDYAIGTFLAFVNSLIRQPEDVRDLRSAGILRSNYGGDEELVKLFHFIATDVATNADIYSGVFGEINKHIANKWKTNTDHFLSYIRHPWTNFAVHASELALAFGIVQTWFTIHPAKSS</sequence>
<protein>
    <submittedName>
        <fullName evidence="1">Uncharacterized protein</fullName>
    </submittedName>
</protein>
<accession>A0AAV1B2R6</accession>
<dbReference type="Proteomes" id="UP001157006">
    <property type="component" value="Chromosome 6"/>
</dbReference>
<keyword evidence="2" id="KW-1185">Reference proteome</keyword>
<dbReference type="Pfam" id="PF03140">
    <property type="entry name" value="DUF247"/>
    <property type="match status" value="1"/>
</dbReference>
<evidence type="ECO:0000313" key="1">
    <source>
        <dbReference type="EMBL" id="CAI8616856.1"/>
    </source>
</evidence>
<organism evidence="1 2">
    <name type="scientific">Vicia faba</name>
    <name type="common">Broad bean</name>
    <name type="synonym">Faba vulgaris</name>
    <dbReference type="NCBI Taxonomy" id="3906"/>
    <lineage>
        <taxon>Eukaryota</taxon>
        <taxon>Viridiplantae</taxon>
        <taxon>Streptophyta</taxon>
        <taxon>Embryophyta</taxon>
        <taxon>Tracheophyta</taxon>
        <taxon>Spermatophyta</taxon>
        <taxon>Magnoliopsida</taxon>
        <taxon>eudicotyledons</taxon>
        <taxon>Gunneridae</taxon>
        <taxon>Pentapetalae</taxon>
        <taxon>rosids</taxon>
        <taxon>fabids</taxon>
        <taxon>Fabales</taxon>
        <taxon>Fabaceae</taxon>
        <taxon>Papilionoideae</taxon>
        <taxon>50 kb inversion clade</taxon>
        <taxon>NPAAA clade</taxon>
        <taxon>Hologalegina</taxon>
        <taxon>IRL clade</taxon>
        <taxon>Fabeae</taxon>
        <taxon>Vicia</taxon>
    </lineage>
</organism>
<dbReference type="InterPro" id="IPR004158">
    <property type="entry name" value="DUF247_pln"/>
</dbReference>
<proteinExistence type="predicted"/>
<reference evidence="1 2" key="1">
    <citation type="submission" date="2023-01" db="EMBL/GenBank/DDBJ databases">
        <authorList>
            <person name="Kreplak J."/>
        </authorList>
    </citation>
    <scope>NUCLEOTIDE SEQUENCE [LARGE SCALE GENOMIC DNA]</scope>
</reference>